<proteinExistence type="predicted"/>
<evidence type="ECO:0000313" key="4">
    <source>
        <dbReference type="EMBL" id="MDI7921820.1"/>
    </source>
</evidence>
<comment type="caution">
    <text evidence="4">The sequence shown here is derived from an EMBL/GenBank/DDBJ whole genome shotgun (WGS) entry which is preliminary data.</text>
</comment>
<dbReference type="Pfam" id="PF00440">
    <property type="entry name" value="TetR_N"/>
    <property type="match status" value="1"/>
</dbReference>
<sequence>MVQEVIRETGWRGSKEAWLGAAYDSLMESGVEAVRIMPLAKKLNLSRTSFYWFFKDREQLLAELIERWRAKNTGNLIRQSESYAESIAEAVLNLFDCWLDENLFDSQFEFAVRSWALQSPDVAVEIRTADELRLHALTDMFVRFGAQLATADVRARTIYLTQIGYISMKTNEDLVIRMKRIPEYVTIFAGRPPKTRELQRFYARHGYVPLPDGGTS</sequence>
<reference evidence="4" key="1">
    <citation type="submission" date="2022-03" db="EMBL/GenBank/DDBJ databases">
        <title>Fererhizobium litorale gen. nov., sp. nov., isolated from sandy sediments of the Sea of Japan seashore.</title>
        <authorList>
            <person name="Romanenko L."/>
            <person name="Kurilenko V."/>
            <person name="Otstavnykh N."/>
            <person name="Svetashev V."/>
            <person name="Tekutyeva L."/>
            <person name="Isaeva M."/>
            <person name="Mikhailov V."/>
        </authorList>
    </citation>
    <scope>NUCLEOTIDE SEQUENCE</scope>
    <source>
        <strain evidence="4">KMM 9576</strain>
    </source>
</reference>
<dbReference type="PROSITE" id="PS50977">
    <property type="entry name" value="HTH_TETR_2"/>
    <property type="match status" value="1"/>
</dbReference>
<feature type="domain" description="HTH tetR-type" evidence="3">
    <location>
        <begin position="12"/>
        <end position="72"/>
    </location>
</feature>
<dbReference type="EMBL" id="JALDYZ010000003">
    <property type="protein sequence ID" value="MDI7921820.1"/>
    <property type="molecule type" value="Genomic_DNA"/>
</dbReference>
<feature type="DNA-binding region" description="H-T-H motif" evidence="2">
    <location>
        <begin position="35"/>
        <end position="54"/>
    </location>
</feature>
<keyword evidence="5" id="KW-1185">Reference proteome</keyword>
<accession>A0AAE3QB79</accession>
<evidence type="ECO:0000256" key="2">
    <source>
        <dbReference type="PROSITE-ProRule" id="PRU00335"/>
    </source>
</evidence>
<dbReference type="SUPFAM" id="SSF46689">
    <property type="entry name" value="Homeodomain-like"/>
    <property type="match status" value="1"/>
</dbReference>
<dbReference type="GO" id="GO:0003677">
    <property type="term" value="F:DNA binding"/>
    <property type="evidence" value="ECO:0007669"/>
    <property type="project" value="UniProtKB-UniRule"/>
</dbReference>
<protein>
    <submittedName>
        <fullName evidence="4">TetR/AcrR family transcriptional regulator</fullName>
    </submittedName>
</protein>
<keyword evidence="1 2" id="KW-0238">DNA-binding</keyword>
<gene>
    <name evidence="4" type="ORF">MRS75_06935</name>
</gene>
<dbReference type="Proteomes" id="UP001161580">
    <property type="component" value="Unassembled WGS sequence"/>
</dbReference>
<evidence type="ECO:0000256" key="1">
    <source>
        <dbReference type="ARBA" id="ARBA00023125"/>
    </source>
</evidence>
<organism evidence="4 5">
    <name type="scientific">Ferirhizobium litorale</name>
    <dbReference type="NCBI Taxonomy" id="2927786"/>
    <lineage>
        <taxon>Bacteria</taxon>
        <taxon>Pseudomonadati</taxon>
        <taxon>Pseudomonadota</taxon>
        <taxon>Alphaproteobacteria</taxon>
        <taxon>Hyphomicrobiales</taxon>
        <taxon>Rhizobiaceae</taxon>
        <taxon>Ferirhizobium</taxon>
    </lineage>
</organism>
<dbReference type="RefSeq" id="WP_311786154.1">
    <property type="nucleotide sequence ID" value="NZ_JALDYY010000003.1"/>
</dbReference>
<evidence type="ECO:0000259" key="3">
    <source>
        <dbReference type="PROSITE" id="PS50977"/>
    </source>
</evidence>
<dbReference type="Gene3D" id="1.10.357.10">
    <property type="entry name" value="Tetracycline Repressor, domain 2"/>
    <property type="match status" value="1"/>
</dbReference>
<dbReference type="AlphaFoldDB" id="A0AAE3QB79"/>
<evidence type="ECO:0000313" key="5">
    <source>
        <dbReference type="Proteomes" id="UP001161580"/>
    </source>
</evidence>
<dbReference type="InterPro" id="IPR001647">
    <property type="entry name" value="HTH_TetR"/>
</dbReference>
<dbReference type="InterPro" id="IPR009057">
    <property type="entry name" value="Homeodomain-like_sf"/>
</dbReference>
<name>A0AAE3QB79_9HYPH</name>